<accession>A0ABW6EML5</accession>
<comment type="caution">
    <text evidence="6">The sequence shown here is derived from an EMBL/GenBank/DDBJ whole genome shotgun (WGS) entry which is preliminary data.</text>
</comment>
<evidence type="ECO:0000256" key="4">
    <source>
        <dbReference type="PIRNR" id="PIRNR000446"/>
    </source>
</evidence>
<dbReference type="SUPFAM" id="SSF55048">
    <property type="entry name" value="Probable ACP-binding domain of malonyl-CoA ACP transacylase"/>
    <property type="match status" value="1"/>
</dbReference>
<dbReference type="InterPro" id="IPR001227">
    <property type="entry name" value="Ac_transferase_dom_sf"/>
</dbReference>
<dbReference type="Proteomes" id="UP001598251">
    <property type="component" value="Unassembled WGS sequence"/>
</dbReference>
<dbReference type="InterPro" id="IPR004410">
    <property type="entry name" value="Malonyl_CoA-ACP_transAc_FabD"/>
</dbReference>
<name>A0ABW6EML5_9ACTN</name>
<evidence type="ECO:0000256" key="1">
    <source>
        <dbReference type="ARBA" id="ARBA00022679"/>
    </source>
</evidence>
<dbReference type="PANTHER" id="PTHR42681:SF1">
    <property type="entry name" value="MALONYL-COA-ACYL CARRIER PROTEIN TRANSACYLASE, MITOCHONDRIAL"/>
    <property type="match status" value="1"/>
</dbReference>
<reference evidence="6 7" key="1">
    <citation type="submission" date="2024-09" db="EMBL/GenBank/DDBJ databases">
        <title>The Natural Products Discovery Center: Release of the First 8490 Sequenced Strains for Exploring Actinobacteria Biosynthetic Diversity.</title>
        <authorList>
            <person name="Kalkreuter E."/>
            <person name="Kautsar S.A."/>
            <person name="Yang D."/>
            <person name="Bader C.D."/>
            <person name="Teijaro C.N."/>
            <person name="Fluegel L."/>
            <person name="Davis C.M."/>
            <person name="Simpson J.R."/>
            <person name="Lauterbach L."/>
            <person name="Steele A.D."/>
            <person name="Gui C."/>
            <person name="Meng S."/>
            <person name="Li G."/>
            <person name="Viehrig K."/>
            <person name="Ye F."/>
            <person name="Su P."/>
            <person name="Kiefer A.F."/>
            <person name="Nichols A."/>
            <person name="Cepeda A.J."/>
            <person name="Yan W."/>
            <person name="Fan B."/>
            <person name="Jiang Y."/>
            <person name="Adhikari A."/>
            <person name="Zheng C.-J."/>
            <person name="Schuster L."/>
            <person name="Cowan T.M."/>
            <person name="Smanski M.J."/>
            <person name="Chevrette M.G."/>
            <person name="De Carvalho L.P.S."/>
            <person name="Shen B."/>
        </authorList>
    </citation>
    <scope>NUCLEOTIDE SEQUENCE [LARGE SCALE GENOMIC DNA]</scope>
    <source>
        <strain evidence="6 7">NPDC058546</strain>
    </source>
</reference>
<dbReference type="GO" id="GO:0004314">
    <property type="term" value="F:[acyl-carrier-protein] S-malonyltransferase activity"/>
    <property type="evidence" value="ECO:0007669"/>
    <property type="project" value="UniProtKB-EC"/>
</dbReference>
<dbReference type="Gene3D" id="3.30.70.250">
    <property type="entry name" value="Malonyl-CoA ACP transacylase, ACP-binding"/>
    <property type="match status" value="1"/>
</dbReference>
<dbReference type="SUPFAM" id="SSF52151">
    <property type="entry name" value="FabD/lysophospholipase-like"/>
    <property type="match status" value="1"/>
</dbReference>
<dbReference type="InterPro" id="IPR050858">
    <property type="entry name" value="Mal-CoA-ACP_Trans/PKS_FabD"/>
</dbReference>
<keyword evidence="1 4" id="KW-0808">Transferase</keyword>
<evidence type="ECO:0000313" key="7">
    <source>
        <dbReference type="Proteomes" id="UP001598251"/>
    </source>
</evidence>
<dbReference type="NCBIfam" id="TIGR00128">
    <property type="entry name" value="fabD"/>
    <property type="match status" value="1"/>
</dbReference>
<dbReference type="Gene3D" id="3.40.366.10">
    <property type="entry name" value="Malonyl-Coenzyme A Acyl Carrier Protein, domain 2"/>
    <property type="match status" value="1"/>
</dbReference>
<keyword evidence="7" id="KW-1185">Reference proteome</keyword>
<evidence type="ECO:0000256" key="2">
    <source>
        <dbReference type="ARBA" id="ARBA00023315"/>
    </source>
</evidence>
<dbReference type="InterPro" id="IPR016036">
    <property type="entry name" value="Malonyl_transacylase_ACP-bd"/>
</dbReference>
<evidence type="ECO:0000256" key="3">
    <source>
        <dbReference type="ARBA" id="ARBA00048462"/>
    </source>
</evidence>
<dbReference type="Pfam" id="PF00698">
    <property type="entry name" value="Acyl_transf_1"/>
    <property type="match status" value="1"/>
</dbReference>
<comment type="similarity">
    <text evidence="4">Belongs to the fabD family.</text>
</comment>
<evidence type="ECO:0000313" key="6">
    <source>
        <dbReference type="EMBL" id="MFD4215605.1"/>
    </source>
</evidence>
<evidence type="ECO:0000259" key="5">
    <source>
        <dbReference type="SMART" id="SM00827"/>
    </source>
</evidence>
<dbReference type="InterPro" id="IPR024925">
    <property type="entry name" value="Malonyl_CoA-ACP_transAc"/>
</dbReference>
<proteinExistence type="inferred from homology"/>
<dbReference type="EMBL" id="JBHXOF010000014">
    <property type="protein sequence ID" value="MFD4215605.1"/>
    <property type="molecule type" value="Genomic_DNA"/>
</dbReference>
<keyword evidence="2 4" id="KW-0012">Acyltransferase</keyword>
<dbReference type="RefSeq" id="WP_280929253.1">
    <property type="nucleotide sequence ID" value="NZ_JBHXLY010000038.1"/>
</dbReference>
<protein>
    <recommendedName>
        <fullName evidence="4">Malonyl CoA-acyl carrier protein transacylase</fullName>
        <ecNumber evidence="4">2.3.1.39</ecNumber>
    </recommendedName>
</protein>
<comment type="catalytic activity">
    <reaction evidence="3 4">
        <text>holo-[ACP] + malonyl-CoA = malonyl-[ACP] + CoA</text>
        <dbReference type="Rhea" id="RHEA:41792"/>
        <dbReference type="Rhea" id="RHEA-COMP:9623"/>
        <dbReference type="Rhea" id="RHEA-COMP:9685"/>
        <dbReference type="ChEBI" id="CHEBI:57287"/>
        <dbReference type="ChEBI" id="CHEBI:57384"/>
        <dbReference type="ChEBI" id="CHEBI:64479"/>
        <dbReference type="ChEBI" id="CHEBI:78449"/>
        <dbReference type="EC" id="2.3.1.39"/>
    </reaction>
</comment>
<dbReference type="EC" id="2.3.1.39" evidence="4"/>
<dbReference type="PIRSF" id="PIRSF000446">
    <property type="entry name" value="Mct"/>
    <property type="match status" value="1"/>
</dbReference>
<sequence>MTLIHVFPGQGSHRPGIGKDLFPEFPHLVRQADSVLGRSITDLCLNASAAELTDTRNTQTAMYVVGALSYLDAVRTTGRVPDAVAGHSLGEYVALFAAGTFDFLTGLEIVVRRGELMAKAPEGGMAAVMGPDPERIREVLTRHAPGVDVANLNAPGQTVVSGPRDQIKELGTAFGDEARAVVPLKVGGPFHSRYMADAAEEFGAFLAQYRLGPPRIEVVSNVTARPYGSDDPAGLLTRQIASPVRWTESVEYLLGHPDAEFRELGPGEVLTGLVTQIRAARRALSPTA</sequence>
<feature type="domain" description="Malonyl-CoA:ACP transacylase (MAT)" evidence="5">
    <location>
        <begin position="6"/>
        <end position="284"/>
    </location>
</feature>
<dbReference type="InterPro" id="IPR016035">
    <property type="entry name" value="Acyl_Trfase/lysoPLipase"/>
</dbReference>
<dbReference type="SMART" id="SM00827">
    <property type="entry name" value="PKS_AT"/>
    <property type="match status" value="1"/>
</dbReference>
<dbReference type="InterPro" id="IPR014043">
    <property type="entry name" value="Acyl_transferase_dom"/>
</dbReference>
<gene>
    <name evidence="6" type="primary">fabD</name>
    <name evidence="6" type="ORF">ACFWSS_22275</name>
</gene>
<organism evidence="6 7">
    <name type="scientific">Streptomyces sindenensis</name>
    <dbReference type="NCBI Taxonomy" id="67363"/>
    <lineage>
        <taxon>Bacteria</taxon>
        <taxon>Bacillati</taxon>
        <taxon>Actinomycetota</taxon>
        <taxon>Actinomycetes</taxon>
        <taxon>Kitasatosporales</taxon>
        <taxon>Streptomycetaceae</taxon>
        <taxon>Streptomyces</taxon>
    </lineage>
</organism>
<dbReference type="PANTHER" id="PTHR42681">
    <property type="entry name" value="MALONYL-COA-ACYL CARRIER PROTEIN TRANSACYLASE, MITOCHONDRIAL"/>
    <property type="match status" value="1"/>
</dbReference>